<dbReference type="Gene3D" id="3.20.20.300">
    <property type="entry name" value="Glycoside hydrolase, family 3, N-terminal domain"/>
    <property type="match status" value="1"/>
</dbReference>
<feature type="signal peptide" evidence="7">
    <location>
        <begin position="1"/>
        <end position="28"/>
    </location>
</feature>
<dbReference type="Proteomes" id="UP000192343">
    <property type="component" value="Unassembled WGS sequence"/>
</dbReference>
<dbReference type="Pfam" id="PF00933">
    <property type="entry name" value="Glyco_hydro_3"/>
    <property type="match status" value="1"/>
</dbReference>
<keyword evidence="7" id="KW-0732">Signal</keyword>
<evidence type="ECO:0000313" key="9">
    <source>
        <dbReference type="EMBL" id="ORC35030.1"/>
    </source>
</evidence>
<dbReference type="SUPFAM" id="SSF51445">
    <property type="entry name" value="(Trans)glycosidases"/>
    <property type="match status" value="1"/>
</dbReference>
<evidence type="ECO:0000256" key="2">
    <source>
        <dbReference type="ARBA" id="ARBA00005336"/>
    </source>
</evidence>
<sequence length="433" mass="46870">MVYKRYMSRFLLPLAAVLLLFSSCTGLQESTASASYPIREKQEKPAPSGEADSAADQKGVAVKPELPATAEDEKKPESAPDPLAAYLDRMDIKRQIGQLFLVEVRHPETGQLITRMNEAFREWAADLQPGGYILFADNLRNPQQTRELIADLQSLTTIPPFIALDEEGGVVSRLTAVPAMGGIPVPSARVIGASGYTAKAREAARTIAKQLKDLGFSVNFAPVADIHIPGTGGTMGERSYGTEAQLVSRMACAFSKTLEDEGILSVAKHFPGHGAAYGDSHTEKTVLDASREILTRREMLPFSALIKQGIGGIMTGHIIVPSLDNSGKPASLSGIISRNLLRDEMDYNGLVFTDSLRMGGVTAFYNAVELPLLAFEAGADILLMPVAALESRQRLLEALETGRIPQQRLRESLNRIALAKRKFLSPDDITPSP</sequence>
<dbReference type="AlphaFoldDB" id="A0A1Y1RXD1"/>
<dbReference type="InterPro" id="IPR001764">
    <property type="entry name" value="Glyco_hydro_3_N"/>
</dbReference>
<reference evidence="9 10" key="1">
    <citation type="submission" date="2017-03" db="EMBL/GenBank/DDBJ databases">
        <title>Draft Genome sequence of Marispirochaeta sp. strain JC444.</title>
        <authorList>
            <person name="Shivani Y."/>
            <person name="Subhash Y."/>
            <person name="Sasikala C."/>
            <person name="Ramana C."/>
        </authorList>
    </citation>
    <scope>NUCLEOTIDE SEQUENCE [LARGE SCALE GENOMIC DNA]</scope>
    <source>
        <strain evidence="9 10">JC444</strain>
    </source>
</reference>
<organism evidence="9 10">
    <name type="scientific">Marispirochaeta aestuarii</name>
    <dbReference type="NCBI Taxonomy" id="1963862"/>
    <lineage>
        <taxon>Bacteria</taxon>
        <taxon>Pseudomonadati</taxon>
        <taxon>Spirochaetota</taxon>
        <taxon>Spirochaetia</taxon>
        <taxon>Spirochaetales</taxon>
        <taxon>Spirochaetaceae</taxon>
        <taxon>Marispirochaeta</taxon>
    </lineage>
</organism>
<proteinExistence type="inferred from homology"/>
<evidence type="ECO:0000256" key="3">
    <source>
        <dbReference type="ARBA" id="ARBA00012663"/>
    </source>
</evidence>
<evidence type="ECO:0000256" key="6">
    <source>
        <dbReference type="SAM" id="MobiDB-lite"/>
    </source>
</evidence>
<dbReference type="PANTHER" id="PTHR30480:SF13">
    <property type="entry name" value="BETA-HEXOSAMINIDASE"/>
    <property type="match status" value="1"/>
</dbReference>
<dbReference type="STRING" id="1963862.B4O97_09840"/>
<gene>
    <name evidence="9" type="ORF">B4O97_09840</name>
</gene>
<evidence type="ECO:0000256" key="1">
    <source>
        <dbReference type="ARBA" id="ARBA00001231"/>
    </source>
</evidence>
<dbReference type="GO" id="GO:0009254">
    <property type="term" value="P:peptidoglycan turnover"/>
    <property type="evidence" value="ECO:0007669"/>
    <property type="project" value="TreeGrafter"/>
</dbReference>
<name>A0A1Y1RXD1_9SPIO</name>
<evidence type="ECO:0000313" key="10">
    <source>
        <dbReference type="Proteomes" id="UP000192343"/>
    </source>
</evidence>
<evidence type="ECO:0000256" key="7">
    <source>
        <dbReference type="SAM" id="SignalP"/>
    </source>
</evidence>
<protein>
    <recommendedName>
        <fullName evidence="3">beta-N-acetylhexosaminidase</fullName>
        <ecNumber evidence="3">3.2.1.52</ecNumber>
    </recommendedName>
</protein>
<dbReference type="PANTHER" id="PTHR30480">
    <property type="entry name" value="BETA-HEXOSAMINIDASE-RELATED"/>
    <property type="match status" value="1"/>
</dbReference>
<comment type="caution">
    <text evidence="9">The sequence shown here is derived from an EMBL/GenBank/DDBJ whole genome shotgun (WGS) entry which is preliminary data.</text>
</comment>
<comment type="catalytic activity">
    <reaction evidence="1">
        <text>Hydrolysis of terminal non-reducing N-acetyl-D-hexosamine residues in N-acetyl-beta-D-hexosaminides.</text>
        <dbReference type="EC" id="3.2.1.52"/>
    </reaction>
</comment>
<feature type="chain" id="PRO_5012372517" description="beta-N-acetylhexosaminidase" evidence="7">
    <location>
        <begin position="29"/>
        <end position="433"/>
    </location>
</feature>
<dbReference type="GO" id="GO:0005975">
    <property type="term" value="P:carbohydrate metabolic process"/>
    <property type="evidence" value="ECO:0007669"/>
    <property type="project" value="InterPro"/>
</dbReference>
<dbReference type="EMBL" id="MWQY01000010">
    <property type="protein sequence ID" value="ORC35030.1"/>
    <property type="molecule type" value="Genomic_DNA"/>
</dbReference>
<dbReference type="PROSITE" id="PS51257">
    <property type="entry name" value="PROKAR_LIPOPROTEIN"/>
    <property type="match status" value="1"/>
</dbReference>
<dbReference type="InterPro" id="IPR050226">
    <property type="entry name" value="NagZ_Beta-hexosaminidase"/>
</dbReference>
<accession>A0A1Y1RXD1</accession>
<feature type="region of interest" description="Disordered" evidence="6">
    <location>
        <begin position="32"/>
        <end position="60"/>
    </location>
</feature>
<evidence type="ECO:0000256" key="5">
    <source>
        <dbReference type="ARBA" id="ARBA00023295"/>
    </source>
</evidence>
<keyword evidence="4" id="KW-0378">Hydrolase</keyword>
<dbReference type="GO" id="GO:0004563">
    <property type="term" value="F:beta-N-acetylhexosaminidase activity"/>
    <property type="evidence" value="ECO:0007669"/>
    <property type="project" value="UniProtKB-EC"/>
</dbReference>
<dbReference type="InterPro" id="IPR017853">
    <property type="entry name" value="GH"/>
</dbReference>
<keyword evidence="5" id="KW-0326">Glycosidase</keyword>
<feature type="domain" description="Glycoside hydrolase family 3 N-terminal" evidence="8">
    <location>
        <begin position="93"/>
        <end position="417"/>
    </location>
</feature>
<evidence type="ECO:0000259" key="8">
    <source>
        <dbReference type="Pfam" id="PF00933"/>
    </source>
</evidence>
<comment type="similarity">
    <text evidence="2">Belongs to the glycosyl hydrolase 3 family.</text>
</comment>
<dbReference type="InterPro" id="IPR036962">
    <property type="entry name" value="Glyco_hydro_3_N_sf"/>
</dbReference>
<evidence type="ECO:0000256" key="4">
    <source>
        <dbReference type="ARBA" id="ARBA00022801"/>
    </source>
</evidence>
<keyword evidence="10" id="KW-1185">Reference proteome</keyword>
<dbReference type="EC" id="3.2.1.52" evidence="3"/>